<evidence type="ECO:0000313" key="3">
    <source>
        <dbReference type="Proteomes" id="UP001595962"/>
    </source>
</evidence>
<organism evidence="2 3">
    <name type="scientific">Rheinheimera marina</name>
    <dbReference type="NCBI Taxonomy" id="1774958"/>
    <lineage>
        <taxon>Bacteria</taxon>
        <taxon>Pseudomonadati</taxon>
        <taxon>Pseudomonadota</taxon>
        <taxon>Gammaproteobacteria</taxon>
        <taxon>Chromatiales</taxon>
        <taxon>Chromatiaceae</taxon>
        <taxon>Rheinheimera</taxon>
    </lineage>
</organism>
<dbReference type="Proteomes" id="UP001595962">
    <property type="component" value="Unassembled WGS sequence"/>
</dbReference>
<keyword evidence="3" id="KW-1185">Reference proteome</keyword>
<feature type="signal peptide" evidence="1">
    <location>
        <begin position="1"/>
        <end position="20"/>
    </location>
</feature>
<dbReference type="RefSeq" id="WP_377334207.1">
    <property type="nucleotide sequence ID" value="NZ_JBHSGB010000010.1"/>
</dbReference>
<accession>A0ABV9JN83</accession>
<comment type="caution">
    <text evidence="2">The sequence shown here is derived from an EMBL/GenBank/DDBJ whole genome shotgun (WGS) entry which is preliminary data.</text>
</comment>
<reference evidence="3" key="1">
    <citation type="journal article" date="2019" name="Int. J. Syst. Evol. Microbiol.">
        <title>The Global Catalogue of Microorganisms (GCM) 10K type strain sequencing project: providing services to taxonomists for standard genome sequencing and annotation.</title>
        <authorList>
            <consortium name="The Broad Institute Genomics Platform"/>
            <consortium name="The Broad Institute Genome Sequencing Center for Infectious Disease"/>
            <person name="Wu L."/>
            <person name="Ma J."/>
        </authorList>
    </citation>
    <scope>NUCLEOTIDE SEQUENCE [LARGE SCALE GENOMIC DNA]</scope>
    <source>
        <strain evidence="3">DT28</strain>
    </source>
</reference>
<gene>
    <name evidence="2" type="ORF">ACFO3I_11935</name>
</gene>
<sequence length="177" mass="19059">MKWVTGILMLSGVMLSQAMADQHQHDEGYESHGSHQHGVATLTFVLEGNEAELAFDSPAVNVFGFEHKPADEAEQLKLQQVLDGFRAGAWFSFDSAAGCAVSTAEINSELERGAEQGHADLNASYSLLCQDPEQLQQLTIQFGELGQGVEKVSVQWIVNGTQGAAEWTAASGPVKLQ</sequence>
<protein>
    <submittedName>
        <fullName evidence="2">DUF2796 domain-containing protein</fullName>
    </submittedName>
</protein>
<dbReference type="InterPro" id="IPR021253">
    <property type="entry name" value="ZrgA-like"/>
</dbReference>
<evidence type="ECO:0000313" key="2">
    <source>
        <dbReference type="EMBL" id="MFC4655718.1"/>
    </source>
</evidence>
<dbReference type="EMBL" id="JBHSGB010000010">
    <property type="protein sequence ID" value="MFC4655718.1"/>
    <property type="molecule type" value="Genomic_DNA"/>
</dbReference>
<name>A0ABV9JN83_9GAMM</name>
<feature type="chain" id="PRO_5046871258" evidence="1">
    <location>
        <begin position="21"/>
        <end position="177"/>
    </location>
</feature>
<evidence type="ECO:0000256" key="1">
    <source>
        <dbReference type="SAM" id="SignalP"/>
    </source>
</evidence>
<dbReference type="Pfam" id="PF10986">
    <property type="entry name" value="ZrgA"/>
    <property type="match status" value="1"/>
</dbReference>
<keyword evidence="1" id="KW-0732">Signal</keyword>
<proteinExistence type="predicted"/>